<evidence type="ECO:0000313" key="1">
    <source>
        <dbReference type="EMBL" id="CAD1479159.1"/>
    </source>
</evidence>
<comment type="caution">
    <text evidence="1">The sequence shown here is derived from an EMBL/GenBank/DDBJ whole genome shotgun (WGS) entry which is preliminary data.</text>
</comment>
<accession>A0A6V7HFF5</accession>
<reference evidence="1" key="1">
    <citation type="submission" date="2020-07" db="EMBL/GenBank/DDBJ databases">
        <authorList>
            <person name="Nazaruddin N."/>
        </authorList>
    </citation>
    <scope>NUCLEOTIDE SEQUENCE</scope>
</reference>
<keyword evidence="2" id="KW-1185">Reference proteome</keyword>
<protein>
    <submittedName>
        <fullName evidence="1">Uncharacterized protein</fullName>
    </submittedName>
</protein>
<organism evidence="1 2">
    <name type="scientific">Heterotrigona itama</name>
    <dbReference type="NCBI Taxonomy" id="395501"/>
    <lineage>
        <taxon>Eukaryota</taxon>
        <taxon>Metazoa</taxon>
        <taxon>Ecdysozoa</taxon>
        <taxon>Arthropoda</taxon>
        <taxon>Hexapoda</taxon>
        <taxon>Insecta</taxon>
        <taxon>Pterygota</taxon>
        <taxon>Neoptera</taxon>
        <taxon>Endopterygota</taxon>
        <taxon>Hymenoptera</taxon>
        <taxon>Apocrita</taxon>
        <taxon>Aculeata</taxon>
        <taxon>Apoidea</taxon>
        <taxon>Anthophila</taxon>
        <taxon>Apidae</taxon>
        <taxon>Heterotrigona</taxon>
    </lineage>
</organism>
<proteinExistence type="predicted"/>
<evidence type="ECO:0000313" key="2">
    <source>
        <dbReference type="Proteomes" id="UP000752696"/>
    </source>
</evidence>
<feature type="non-terminal residue" evidence="1">
    <location>
        <position position="1"/>
    </location>
</feature>
<feature type="non-terminal residue" evidence="1">
    <location>
        <position position="69"/>
    </location>
</feature>
<gene>
    <name evidence="1" type="ORF">MHI_LOCUS844052</name>
</gene>
<name>A0A6V7HFF5_9HYME</name>
<dbReference type="Proteomes" id="UP000752696">
    <property type="component" value="Unassembled WGS sequence"/>
</dbReference>
<dbReference type="EMBL" id="CAJDYZ010011245">
    <property type="protein sequence ID" value="CAD1479159.1"/>
    <property type="molecule type" value="Genomic_DNA"/>
</dbReference>
<dbReference type="AlphaFoldDB" id="A0A6V7HFF5"/>
<sequence length="69" mass="7792">HEEIGAGKYIQVTTQISLGRANFTKDRAILRSSCHQIRNSFLNSWSLKALIDTPFLPMFLVLKSAIKLC</sequence>